<dbReference type="Gene3D" id="2.30.30.100">
    <property type="match status" value="1"/>
</dbReference>
<evidence type="ECO:0000259" key="2">
    <source>
        <dbReference type="SMART" id="SM01272"/>
    </source>
</evidence>
<reference evidence="3" key="1">
    <citation type="submission" date="2019-12" db="EMBL/GenBank/DDBJ databases">
        <title>Genome sequence of Babesia ovis.</title>
        <authorList>
            <person name="Yamagishi J."/>
            <person name="Sevinc F."/>
            <person name="Xuan X."/>
        </authorList>
    </citation>
    <scope>NUCLEOTIDE SEQUENCE</scope>
    <source>
        <strain evidence="3">Selcuk</strain>
    </source>
</reference>
<comment type="caution">
    <text evidence="3">The sequence shown here is derived from an EMBL/GenBank/DDBJ whole genome shotgun (WGS) entry which is preliminary data.</text>
</comment>
<dbReference type="GO" id="GO:0034063">
    <property type="term" value="P:stress granule assembly"/>
    <property type="evidence" value="ECO:0007669"/>
    <property type="project" value="TreeGrafter"/>
</dbReference>
<dbReference type="OrthoDB" id="2275718at2759"/>
<dbReference type="Pfam" id="PF06741">
    <property type="entry name" value="LsmAD"/>
    <property type="match status" value="1"/>
</dbReference>
<evidence type="ECO:0000313" key="4">
    <source>
        <dbReference type="Proteomes" id="UP001057455"/>
    </source>
</evidence>
<accession>A0A9W5T9E4</accession>
<feature type="compositionally biased region" description="Low complexity" evidence="1">
    <location>
        <begin position="332"/>
        <end position="345"/>
    </location>
</feature>
<gene>
    <name evidence="3" type="ORF">BaOVIS_008800</name>
</gene>
<feature type="compositionally biased region" description="Basic and acidic residues" evidence="1">
    <location>
        <begin position="404"/>
        <end position="422"/>
    </location>
</feature>
<keyword evidence="4" id="KW-1185">Reference proteome</keyword>
<sequence length="677" mass="74058">MLRKDNNGKGVDDNVIDTRAQSLSRVNEERMAYAMSRMVGRDVLVNMSNGKTIKGRFHSYDGANRQNNRGVDIALQNARTVENKDDKGHGRSSMVVQGSDYNYVVANGVNAGNGSRGHKTPPSSISRSTSGDGSVGHRRQGGGKFKTDGEISKSKGQRQNDKLVAWKSEGPVDESQLYILDNQRKTAWDQFESNRKAFGLESTYNENIYTTELNLSEVPQKVQEEANKIAAEIAGPHGHGGYSQLETYLEQDDDTGGNPAAEVMVKKSLARNMRDNRRDDRMATTPKIKSRPTGPEPITAPPNARSPGSNRVLSYKDVMANGSASSTQQAKQQPNQHNADQNNNAHYKHHIVNHDGMIPPPPPPPPPPPHSPSRSEYHHGKTDGNRQRIQHGDHVGDKPIAIRSGEKGDDKSSNKYGGHDTKPVAPATPTDASTPPKKTFAFNPNASSFTPIAAMHSSVRPVIPGAHSPIMTPMNHISAPLSKRVTNEAAVSIETASPSRAKEPSMTPSRSHSKFHAFSPMIEYPKLDISSYTAREWPQSDTYFDEAWANCSEMSYRSLLGDIGMIHHVPSVVAMRPQHALIPPAGMATVLLPQGTPVTYPAYQIGGIPVNVVPYARQLTPKFYTSPRHAQHAMHTVAATRRPFTVNPTQPSTSHTRSSSKQKPNTDGNKHQKQDNA</sequence>
<dbReference type="PANTHER" id="PTHR12854">
    <property type="entry name" value="ATAXIN 2-RELATED"/>
    <property type="match status" value="1"/>
</dbReference>
<protein>
    <submittedName>
        <fullName evidence="3">Ataxin-2 N-terminal region domain containing protein, putative</fullName>
    </submittedName>
</protein>
<dbReference type="Pfam" id="PF14438">
    <property type="entry name" value="SM-ATX"/>
    <property type="match status" value="1"/>
</dbReference>
<evidence type="ECO:0000313" key="3">
    <source>
        <dbReference type="EMBL" id="GFE53476.1"/>
    </source>
</evidence>
<feature type="region of interest" description="Disordered" evidence="1">
    <location>
        <begin position="490"/>
        <end position="513"/>
    </location>
</feature>
<feature type="region of interest" description="Disordered" evidence="1">
    <location>
        <begin position="110"/>
        <end position="159"/>
    </location>
</feature>
<feature type="compositionally biased region" description="Low complexity" evidence="1">
    <location>
        <begin position="120"/>
        <end position="132"/>
    </location>
</feature>
<dbReference type="InterPro" id="IPR045117">
    <property type="entry name" value="ATXN2-like"/>
</dbReference>
<dbReference type="GO" id="GO:0010494">
    <property type="term" value="C:cytoplasmic stress granule"/>
    <property type="evidence" value="ECO:0007669"/>
    <property type="project" value="TreeGrafter"/>
</dbReference>
<dbReference type="SMART" id="SM01272">
    <property type="entry name" value="LsmAD"/>
    <property type="match status" value="1"/>
</dbReference>
<dbReference type="GO" id="GO:0003729">
    <property type="term" value="F:mRNA binding"/>
    <property type="evidence" value="ECO:0007669"/>
    <property type="project" value="TreeGrafter"/>
</dbReference>
<dbReference type="PANTHER" id="PTHR12854:SF7">
    <property type="entry name" value="ATAXIN-2 HOMOLOG"/>
    <property type="match status" value="1"/>
</dbReference>
<feature type="compositionally biased region" description="Basic and acidic residues" evidence="1">
    <location>
        <begin position="373"/>
        <end position="397"/>
    </location>
</feature>
<feature type="compositionally biased region" description="Basic and acidic residues" evidence="1">
    <location>
        <begin position="272"/>
        <end position="282"/>
    </location>
</feature>
<feature type="region of interest" description="Disordered" evidence="1">
    <location>
        <begin position="630"/>
        <end position="677"/>
    </location>
</feature>
<dbReference type="AlphaFoldDB" id="A0A9W5T9E4"/>
<name>A0A9W5T9E4_BABOV</name>
<dbReference type="EMBL" id="BLIY01000006">
    <property type="protein sequence ID" value="GFE53476.1"/>
    <property type="molecule type" value="Genomic_DNA"/>
</dbReference>
<feature type="region of interest" description="Disordered" evidence="1">
    <location>
        <begin position="270"/>
        <end position="443"/>
    </location>
</feature>
<feature type="compositionally biased region" description="Low complexity" evidence="1">
    <location>
        <begin position="423"/>
        <end position="436"/>
    </location>
</feature>
<feature type="domain" description="LsmAD" evidence="2">
    <location>
        <begin position="198"/>
        <end position="265"/>
    </location>
</feature>
<feature type="compositionally biased region" description="Pro residues" evidence="1">
    <location>
        <begin position="358"/>
        <end position="371"/>
    </location>
</feature>
<feature type="compositionally biased region" description="Basic and acidic residues" evidence="1">
    <location>
        <begin position="668"/>
        <end position="677"/>
    </location>
</feature>
<feature type="compositionally biased region" description="Polar residues" evidence="1">
    <location>
        <begin position="322"/>
        <end position="331"/>
    </location>
</feature>
<dbReference type="InterPro" id="IPR025852">
    <property type="entry name" value="SM_dom_ATX"/>
</dbReference>
<dbReference type="InterPro" id="IPR009604">
    <property type="entry name" value="LsmAD_domain"/>
</dbReference>
<evidence type="ECO:0000256" key="1">
    <source>
        <dbReference type="SAM" id="MobiDB-lite"/>
    </source>
</evidence>
<feature type="compositionally biased region" description="Basic and acidic residues" evidence="1">
    <location>
        <begin position="145"/>
        <end position="159"/>
    </location>
</feature>
<dbReference type="Proteomes" id="UP001057455">
    <property type="component" value="Unassembled WGS sequence"/>
</dbReference>
<organism evidence="3 4">
    <name type="scientific">Babesia ovis</name>
    <dbReference type="NCBI Taxonomy" id="5869"/>
    <lineage>
        <taxon>Eukaryota</taxon>
        <taxon>Sar</taxon>
        <taxon>Alveolata</taxon>
        <taxon>Apicomplexa</taxon>
        <taxon>Aconoidasida</taxon>
        <taxon>Piroplasmida</taxon>
        <taxon>Babesiidae</taxon>
        <taxon>Babesia</taxon>
    </lineage>
</organism>
<feature type="compositionally biased region" description="Polar residues" evidence="1">
    <location>
        <begin position="646"/>
        <end position="667"/>
    </location>
</feature>
<proteinExistence type="predicted"/>